<dbReference type="GeneID" id="86064948"/>
<keyword evidence="3" id="KW-1185">Reference proteome</keyword>
<feature type="transmembrane region" description="Helical" evidence="1">
    <location>
        <begin position="136"/>
        <end position="157"/>
    </location>
</feature>
<protein>
    <submittedName>
        <fullName evidence="2">Uncharacterized protein</fullName>
    </submittedName>
</protein>
<feature type="transmembrane region" description="Helical" evidence="1">
    <location>
        <begin position="20"/>
        <end position="42"/>
    </location>
</feature>
<evidence type="ECO:0000313" key="2">
    <source>
        <dbReference type="EMBL" id="PXX44314.1"/>
    </source>
</evidence>
<feature type="transmembrane region" description="Helical" evidence="1">
    <location>
        <begin position="74"/>
        <end position="96"/>
    </location>
</feature>
<feature type="transmembrane region" description="Helical" evidence="1">
    <location>
        <begin position="102"/>
        <end position="124"/>
    </location>
</feature>
<name>A0A2V3XV25_9FIRM</name>
<dbReference type="Proteomes" id="UP000248057">
    <property type="component" value="Unassembled WGS sequence"/>
</dbReference>
<comment type="caution">
    <text evidence="2">The sequence shown here is derived from an EMBL/GenBank/DDBJ whole genome shotgun (WGS) entry which is preliminary data.</text>
</comment>
<dbReference type="EMBL" id="QJKD01000028">
    <property type="protein sequence ID" value="PXX44314.1"/>
    <property type="molecule type" value="Genomic_DNA"/>
</dbReference>
<gene>
    <name evidence="2" type="ORF">DFR60_12836</name>
</gene>
<keyword evidence="1" id="KW-0812">Transmembrane</keyword>
<keyword evidence="1" id="KW-0472">Membrane</keyword>
<feature type="transmembrane region" description="Helical" evidence="1">
    <location>
        <begin position="48"/>
        <end position="67"/>
    </location>
</feature>
<dbReference type="RefSeq" id="WP_146218638.1">
    <property type="nucleotide sequence ID" value="NZ_QJKD01000028.1"/>
</dbReference>
<organism evidence="2 3">
    <name type="scientific">Hungatella effluvii</name>
    <dbReference type="NCBI Taxonomy" id="1096246"/>
    <lineage>
        <taxon>Bacteria</taxon>
        <taxon>Bacillati</taxon>
        <taxon>Bacillota</taxon>
        <taxon>Clostridia</taxon>
        <taxon>Lachnospirales</taxon>
        <taxon>Lachnospiraceae</taxon>
        <taxon>Hungatella</taxon>
    </lineage>
</organism>
<dbReference type="AlphaFoldDB" id="A0A2V3XV25"/>
<keyword evidence="1" id="KW-1133">Transmembrane helix</keyword>
<reference evidence="2 3" key="1">
    <citation type="submission" date="2018-05" db="EMBL/GenBank/DDBJ databases">
        <title>Genomic Encyclopedia of Type Strains, Phase IV (KMG-IV): sequencing the most valuable type-strain genomes for metagenomic binning, comparative biology and taxonomic classification.</title>
        <authorList>
            <person name="Goeker M."/>
        </authorList>
    </citation>
    <scope>NUCLEOTIDE SEQUENCE [LARGE SCALE GENOMIC DNA]</scope>
    <source>
        <strain evidence="2 3">DSM 24995</strain>
    </source>
</reference>
<proteinExistence type="predicted"/>
<evidence type="ECO:0000256" key="1">
    <source>
        <dbReference type="SAM" id="Phobius"/>
    </source>
</evidence>
<evidence type="ECO:0000313" key="3">
    <source>
        <dbReference type="Proteomes" id="UP000248057"/>
    </source>
</evidence>
<accession>A0A2V3XV25</accession>
<sequence>MNQEQVQASQGRSRSMHNIFTGAFSLLLFIGIAVCAICDTAISRSFTWSLYPISAIVFTWLVFIPMIKFGKKGVCGSLLMCSIFIVPFLYVLHRLIRVSDLFFPISINMAFIGVVYLWCIFFLFRVFRTRKFLASGITLMLVIPVDLFVAFTLSRFIAEPFNAWHLTSYFTIAVTAMVLIIIDFSRKRERE</sequence>
<feature type="transmembrane region" description="Helical" evidence="1">
    <location>
        <begin position="163"/>
        <end position="182"/>
    </location>
</feature>